<dbReference type="STRING" id="328396.RU93_GL000058"/>
<accession>A0A1L8QX97</accession>
<dbReference type="EMBL" id="JAJJVO010000117">
    <property type="protein sequence ID" value="MCC9274170.1"/>
    <property type="molecule type" value="Genomic_DNA"/>
</dbReference>
<dbReference type="Gene3D" id="3.40.1530.30">
    <property type="entry name" value="Uncharacterised family UPF0302, N-terminal domain"/>
    <property type="match status" value="1"/>
</dbReference>
<name>A0A1L8QX97_9ENTE</name>
<proteinExistence type="predicted"/>
<dbReference type="Proteomes" id="UP000182149">
    <property type="component" value="Unassembled WGS sequence"/>
</dbReference>
<reference evidence="2" key="3">
    <citation type="submission" date="2021-11" db="EMBL/GenBank/DDBJ databases">
        <authorList>
            <person name="Gilroy R."/>
        </authorList>
    </citation>
    <scope>NUCLEOTIDE SEQUENCE</scope>
    <source>
        <strain evidence="2">150</strain>
    </source>
</reference>
<feature type="domain" description="UPF0302" evidence="1">
    <location>
        <begin position="7"/>
        <end position="111"/>
    </location>
</feature>
<reference evidence="3 4" key="1">
    <citation type="submission" date="2014-12" db="EMBL/GenBank/DDBJ databases">
        <title>Draft genome sequences of 29 type strains of Enterococci.</title>
        <authorList>
            <person name="Zhong Z."/>
            <person name="Sun Z."/>
            <person name="Liu W."/>
            <person name="Zhang W."/>
            <person name="Zhang H."/>
        </authorList>
    </citation>
    <scope>NUCLEOTIDE SEQUENCE [LARGE SCALE GENOMIC DNA]</scope>
    <source>
        <strain evidence="3 4">DSM 17690</strain>
    </source>
</reference>
<dbReference type="InterPro" id="IPR027393">
    <property type="entry name" value="Virus_scaffolding_prot_C"/>
</dbReference>
<evidence type="ECO:0000313" key="3">
    <source>
        <dbReference type="EMBL" id="OJG12128.1"/>
    </source>
</evidence>
<dbReference type="RefSeq" id="WP_071873624.1">
    <property type="nucleotide sequence ID" value="NZ_JBHSHF010000002.1"/>
</dbReference>
<dbReference type="InterPro" id="IPR038091">
    <property type="entry name" value="UPF0302_N_sf"/>
</dbReference>
<dbReference type="AlphaFoldDB" id="A0A1L8QX97"/>
<evidence type="ECO:0000259" key="1">
    <source>
        <dbReference type="Pfam" id="PF08864"/>
    </source>
</evidence>
<protein>
    <submittedName>
        <fullName evidence="2">YpiB family protein</fullName>
    </submittedName>
</protein>
<dbReference type="Pfam" id="PF08864">
    <property type="entry name" value="UPF0302"/>
    <property type="match status" value="1"/>
</dbReference>
<dbReference type="Proteomes" id="UP000813384">
    <property type="component" value="Unassembled WGS sequence"/>
</dbReference>
<evidence type="ECO:0000313" key="2">
    <source>
        <dbReference type="EMBL" id="MCC9274170.1"/>
    </source>
</evidence>
<dbReference type="OrthoDB" id="2155814at2"/>
<dbReference type="InterPro" id="IPR011188">
    <property type="entry name" value="UPF0302"/>
</dbReference>
<comment type="caution">
    <text evidence="3">The sequence shown here is derived from an EMBL/GenBank/DDBJ whole genome shotgun (WGS) entry which is preliminary data.</text>
</comment>
<gene>
    <name evidence="2" type="ORF">K8V42_07740</name>
    <name evidence="3" type="ORF">RU93_GL000058</name>
</gene>
<reference evidence="2" key="2">
    <citation type="journal article" date="2021" name="PeerJ">
        <title>Extensive microbial diversity within the chicken gut microbiome revealed by metagenomics and culture.</title>
        <authorList>
            <person name="Gilroy R."/>
            <person name="Ravi A."/>
            <person name="Getino M."/>
            <person name="Pursley I."/>
            <person name="Horton D.L."/>
            <person name="Alikhan N.F."/>
            <person name="Baker D."/>
            <person name="Gharbi K."/>
            <person name="Hall N."/>
            <person name="Watson M."/>
            <person name="Adriaenssens E.M."/>
            <person name="Foster-Nyarko E."/>
            <person name="Jarju S."/>
            <person name="Secka A."/>
            <person name="Antonio M."/>
            <person name="Oren A."/>
            <person name="Chaudhuri R.R."/>
            <person name="La Ragione R."/>
            <person name="Hildebrand F."/>
            <person name="Pallen M.J."/>
        </authorList>
    </citation>
    <scope>NUCLEOTIDE SEQUENCE</scope>
    <source>
        <strain evidence="2">150</strain>
    </source>
</reference>
<dbReference type="EMBL" id="JXKD01000001">
    <property type="protein sequence ID" value="OJG12128.1"/>
    <property type="molecule type" value="Genomic_DNA"/>
</dbReference>
<dbReference type="PIRSF" id="PIRSF007165">
    <property type="entry name" value="UCP007165"/>
    <property type="match status" value="1"/>
</dbReference>
<keyword evidence="4" id="KW-1185">Reference proteome</keyword>
<evidence type="ECO:0000313" key="4">
    <source>
        <dbReference type="Proteomes" id="UP000182149"/>
    </source>
</evidence>
<organism evidence="3 4">
    <name type="scientific">Enterococcus aquimarinus</name>
    <dbReference type="NCBI Taxonomy" id="328396"/>
    <lineage>
        <taxon>Bacteria</taxon>
        <taxon>Bacillati</taxon>
        <taxon>Bacillota</taxon>
        <taxon>Bacilli</taxon>
        <taxon>Lactobacillales</taxon>
        <taxon>Enterococcaceae</taxon>
        <taxon>Enterococcus</taxon>
    </lineage>
</organism>
<dbReference type="Gene3D" id="4.10.810.10">
    <property type="entry name" value="Virus Scaffolding Protein, Chain A"/>
    <property type="match status" value="1"/>
</dbReference>
<sequence>MAIDIQDKKRFLTWLITHEFFTRREVSWILNYLVLHETILKQVHFVESAQSTPRGISIKSSSVSDQSITLFLGERQYQDSDQIFHEIRFNWQKPLYLECIFPESWNNELYLAVLEDNPYHKWNDSMDPTVVERVDRFFHQMEIENELQGLYQQIDESLEKADQLQFHDLTKKVKELLRQKEEAT</sequence>
<dbReference type="InterPro" id="IPR014963">
    <property type="entry name" value="UPF0302_N"/>
</dbReference>